<feature type="non-terminal residue" evidence="10">
    <location>
        <position position="2297"/>
    </location>
</feature>
<dbReference type="GO" id="GO:0004312">
    <property type="term" value="F:fatty acid synthase activity"/>
    <property type="evidence" value="ECO:0007669"/>
    <property type="project" value="TreeGrafter"/>
</dbReference>
<dbReference type="PANTHER" id="PTHR43775:SF13">
    <property type="entry name" value="POLYKETIDE SYNTHASE 1"/>
    <property type="match status" value="1"/>
</dbReference>
<dbReference type="InterPro" id="IPR020807">
    <property type="entry name" value="PKS_DH"/>
</dbReference>
<dbReference type="InterPro" id="IPR014031">
    <property type="entry name" value="Ketoacyl_synth_C"/>
</dbReference>
<dbReference type="InterPro" id="IPR013154">
    <property type="entry name" value="ADH-like_N"/>
</dbReference>
<organism evidence="10 11">
    <name type="scientific">Lachnellula hyalina</name>
    <dbReference type="NCBI Taxonomy" id="1316788"/>
    <lineage>
        <taxon>Eukaryota</taxon>
        <taxon>Fungi</taxon>
        <taxon>Dikarya</taxon>
        <taxon>Ascomycota</taxon>
        <taxon>Pezizomycotina</taxon>
        <taxon>Leotiomycetes</taxon>
        <taxon>Helotiales</taxon>
        <taxon>Lachnaceae</taxon>
        <taxon>Lachnellula</taxon>
    </lineage>
</organism>
<keyword evidence="11" id="KW-1185">Reference proteome</keyword>
<dbReference type="RefSeq" id="XP_031003905.1">
    <property type="nucleotide sequence ID" value="XM_031150913.1"/>
</dbReference>
<dbReference type="SMART" id="SM00829">
    <property type="entry name" value="PKS_ER"/>
    <property type="match status" value="1"/>
</dbReference>
<dbReference type="Pfam" id="PF16197">
    <property type="entry name" value="KAsynt_C_assoc"/>
    <property type="match status" value="1"/>
</dbReference>
<dbReference type="SUPFAM" id="SSF52151">
    <property type="entry name" value="FabD/lysophospholipase-like"/>
    <property type="match status" value="1"/>
</dbReference>
<evidence type="ECO:0000256" key="4">
    <source>
        <dbReference type="ARBA" id="ARBA00023268"/>
    </source>
</evidence>
<dbReference type="InterPro" id="IPR020841">
    <property type="entry name" value="PKS_Beta-ketoAc_synthase_dom"/>
</dbReference>
<dbReference type="PROSITE" id="PS00606">
    <property type="entry name" value="KS3_1"/>
    <property type="match status" value="1"/>
</dbReference>
<dbReference type="OrthoDB" id="329835at2759"/>
<dbReference type="InterPro" id="IPR016036">
    <property type="entry name" value="Malonyl_transacylase_ACP-bd"/>
</dbReference>
<evidence type="ECO:0000256" key="3">
    <source>
        <dbReference type="ARBA" id="ARBA00022679"/>
    </source>
</evidence>
<feature type="domain" description="Ketosynthase family 3 (KS3)" evidence="8">
    <location>
        <begin position="58"/>
        <end position="512"/>
    </location>
</feature>
<dbReference type="InterPro" id="IPR057326">
    <property type="entry name" value="KR_dom"/>
</dbReference>
<dbReference type="SUPFAM" id="SSF51735">
    <property type="entry name" value="NAD(P)-binding Rossmann-fold domains"/>
    <property type="match status" value="2"/>
</dbReference>
<dbReference type="GO" id="GO:0016491">
    <property type="term" value="F:oxidoreductase activity"/>
    <property type="evidence" value="ECO:0007669"/>
    <property type="project" value="InterPro"/>
</dbReference>
<sequence length="2297" mass="249041">STMAPHAMSTGDESPSTSPIYSNSETNGHMDGAARINGSNGINRTNGANSTNSKAESLSPIAIVGMGCRLPGDVSTSEQFWELCSRARSGWSPIPNSRFNHEVFHHPNPDKVGCYNPEGGHFLSEDIGLFDAPFFNLTEKEAISLDPQQRLLLECTYEAFENGGIPKHSLVGQKVGVFVGGSFADYELRNCRDTDTGTSKELFSVLIATKRIFGAKKPQLIRWKKPAPMYQATGCSSSMLANRISYYFDLSGPSFTVDTACSSSLSALHLACQSLRSGESSQAVVASSHLNILPDYFITMSMSSLFSNEGKSFAFDHRGNGFGRGEGVGCVILKPLDEAIKANDSIRAVIVGSGINQDGRTKGITMPSGDAQVALMKSVYEKSGLNPADTGYIEAHGTGTKVGDPIEAAALQEVFGEGRTAKQPLFVGSVKSNIGHLEGASGVVSLIKTAMMLEKGFILPNCDFEKGNPKIPFSEWNMKVPTNQRPWPRGKKYASINNFGFGGTNAHAVLQKAPNQPKAVLNGTNDTRATGAHTSPKRLYILSANDKTALEAQMHELTIYLEQRPEVFQNSLLPNLAYTLGQRRSILSYKIAIPARSSAELIPELAGLNIKPSRATQEPRIGFVFTGQGAQWHAMGRELLDAYPVFASTMEKLDNCLLDLGANFSLLKELCKDAESSRVSDAEISQPACTAIQLALTDLIKSWGIQPAAVAGHSSGEIGAAYAAGALPLDSCIAIAYYRGQSVLSLKRKYPELKGTMLAVGGSVEDVRPMIKLLKEGRATVACINSPSSVTASGDEQAIDELQDLIEHKQMFNRKLRVDTAYHSHHMNHVAEEYGDNIKYVTPKKVSTTSFHSSLLGRQVDTADLGPAYWVENLTRPVRFSEAMQSMCKPIDDTATPGVDILVEIGPHAGLEGPIKQILKSIGGNVVKIPYASALYRNKDAVDTSVQLAGNLFMKGAMVDFGAINFPIPGTKAPVLLTNLPKYRWNHSTKYWHESRIADKHTDRPFSRNDLVGTLAYYSNDLEPTWRNIIRADDMPWVRHHKMQSITVYPMAGYITMALEAAAQRAVMRNVVFDKFELREVTISRPLVIHEGSDVEVNITLRAHAEGTRSSSDTWDEFRIFSWAKDRSWIEHCRGLISTQKRIENNVVDGAQQMLDEKTALASRMVAITDACTTDVNASEMYEALDAAGVGYGESFQGLEDCRASDNYAVADLVIPDTAAFMPKGHEPDFIMHPAVLDQFVQIVWPIFGAGRKDLDVMYMPSFVQSMSISTGITRISGDRLRVFGTGKPTLEDPSPTKLTLFATASESEDEALITMESLVMTPIFDGSNESASSANRELCYKMDWEVVAKTGPNGMSNGATHHNGENNGVTNGGTNGHSTFPTYDSEVVIICDETTQELLVTGVKDLLIDLTNKTPEVGALGTLVTEGKVCIVLSELDRPIVSSLGATNFEALQKMLTSAAGVLWAIRGAYTASEDPDAEMVIGMARSIRSETLLKFVTLDLGTSPQLSSTGTAENILQVFKTSFSSSAASLGVDMEYQERDGKLFVPRVINDPDMNKFVQQETQPTTAPDLQPFHQDGRPLKMAIETAGALDTLYFTDDPTVNTSLSEYEVEIEVKATSMNFKDIMISMGQLSSKYIGVECAGVISAVGSKVTDLAVGDRVCAMSEGAYSTYTRCLCTSAQKIPDTLSFEDASTIPVIFCTAYYSLFDLGRLVKGEMVLIHAAAGGVGQAAMILCQMIGAEIFATVGSVAKKQFIMSEYGIPEDRIFYSRNTSFAKGIQRATNGQGVDLVLNSLAGDLLRETWDSLSHFGRFIEIGKRDIVGNSRLEMSRFEHNAMFASVDLTVVAAERPKIMKRLLSDVFDLINKGLVKPISPITTYPISSVEAAFRTLQGGKTMGKIVIVPRPDDQVRAIPSKTPRSLLKADATYIIIGGTGGLGRSMSRWMMEKGARSVVLISRSGSATGKVAELIEEATALGATITVRSCDVTSKEQVQKLITEDISTLPPVRGVIHAAMVLHDILFEKMTFEQWQAVVQPKVAGAWNFHHALSSIPLDFFIALSSAAGAVGNRGQAAYAAANCFLNAFVQYRARLGLPASSIDLTAVSDVGYLAENADRQAQVSENMGSETISEKEVLALLAAAITGRMKDNCDNHCITGLKIVPGQPGPFWADDAKFSYLKAAAAAEAENLSIAAPAISLSSALKDARSQEQALEFVCEGLMTKVSAVLMVPREEMDASRPIVVYGLDSLVAIEIRNWITRELEASLQVLELLTSNSITALAETILKKSKLVSFEVKKEG</sequence>
<evidence type="ECO:0000259" key="7">
    <source>
        <dbReference type="PROSITE" id="PS50075"/>
    </source>
</evidence>
<dbReference type="PROSITE" id="PS50075">
    <property type="entry name" value="CARRIER"/>
    <property type="match status" value="1"/>
</dbReference>
<dbReference type="Pfam" id="PF02801">
    <property type="entry name" value="Ketoacyl-synt_C"/>
    <property type="match status" value="1"/>
</dbReference>
<dbReference type="InterPro" id="IPR032821">
    <property type="entry name" value="PKS_assoc"/>
</dbReference>
<evidence type="ECO:0000313" key="11">
    <source>
        <dbReference type="Proteomes" id="UP000431533"/>
    </source>
</evidence>
<keyword evidence="4" id="KW-0511">Multifunctional enzyme</keyword>
<dbReference type="FunFam" id="3.40.50.720:FF:000209">
    <property type="entry name" value="Polyketide synthase Pks12"/>
    <property type="match status" value="1"/>
</dbReference>
<dbReference type="Gene3D" id="3.10.129.110">
    <property type="entry name" value="Polyketide synthase dehydratase"/>
    <property type="match status" value="1"/>
</dbReference>
<evidence type="ECO:0000256" key="2">
    <source>
        <dbReference type="ARBA" id="ARBA00022553"/>
    </source>
</evidence>
<dbReference type="InterPro" id="IPR018201">
    <property type="entry name" value="Ketoacyl_synth_AS"/>
</dbReference>
<evidence type="ECO:0000259" key="8">
    <source>
        <dbReference type="PROSITE" id="PS52004"/>
    </source>
</evidence>
<dbReference type="GO" id="GO:0004315">
    <property type="term" value="F:3-oxoacyl-[acyl-carrier-protein] synthase activity"/>
    <property type="evidence" value="ECO:0007669"/>
    <property type="project" value="InterPro"/>
</dbReference>
<dbReference type="InterPro" id="IPR020806">
    <property type="entry name" value="PKS_PP-bd"/>
</dbReference>
<dbReference type="PROSITE" id="PS52019">
    <property type="entry name" value="PKS_MFAS_DH"/>
    <property type="match status" value="1"/>
</dbReference>
<dbReference type="CDD" id="cd00833">
    <property type="entry name" value="PKS"/>
    <property type="match status" value="1"/>
</dbReference>
<evidence type="ECO:0000256" key="5">
    <source>
        <dbReference type="PROSITE-ProRule" id="PRU01363"/>
    </source>
</evidence>
<dbReference type="Pfam" id="PF23297">
    <property type="entry name" value="ACP_SdgA_C"/>
    <property type="match status" value="1"/>
</dbReference>
<reference evidence="10 11" key="1">
    <citation type="submission" date="2018-05" db="EMBL/GenBank/DDBJ databases">
        <title>Genome sequencing and assembly of the regulated plant pathogen Lachnellula willkommii and related sister species for the development of diagnostic species identification markers.</title>
        <authorList>
            <person name="Giroux E."/>
            <person name="Bilodeau G."/>
        </authorList>
    </citation>
    <scope>NUCLEOTIDE SEQUENCE [LARGE SCALE GENOMIC DNA]</scope>
    <source>
        <strain evidence="10 11">CBS 185.66</strain>
    </source>
</reference>
<gene>
    <name evidence="10" type="primary">PKS1_1</name>
    <name evidence="10" type="ORF">LHYA1_G005972</name>
</gene>
<dbReference type="InterPro" id="IPR049552">
    <property type="entry name" value="PKS_DH_N"/>
</dbReference>
<dbReference type="SUPFAM" id="SSF50129">
    <property type="entry name" value="GroES-like"/>
    <property type="match status" value="1"/>
</dbReference>
<dbReference type="InterPro" id="IPR016035">
    <property type="entry name" value="Acyl_Trfase/lysoPLipase"/>
</dbReference>
<dbReference type="InterPro" id="IPR036736">
    <property type="entry name" value="ACP-like_sf"/>
</dbReference>
<dbReference type="InterPro" id="IPR013968">
    <property type="entry name" value="PKS_KR"/>
</dbReference>
<dbReference type="GeneID" id="41986170"/>
<dbReference type="SMART" id="SM00825">
    <property type="entry name" value="PKS_KS"/>
    <property type="match status" value="1"/>
</dbReference>
<evidence type="ECO:0000256" key="6">
    <source>
        <dbReference type="SAM" id="MobiDB-lite"/>
    </source>
</evidence>
<name>A0A8H8TYP6_9HELO</name>
<dbReference type="InterPro" id="IPR001227">
    <property type="entry name" value="Ac_transferase_dom_sf"/>
</dbReference>
<dbReference type="Pfam" id="PF13602">
    <property type="entry name" value="ADH_zinc_N_2"/>
    <property type="match status" value="1"/>
</dbReference>
<dbReference type="Pfam" id="PF00109">
    <property type="entry name" value="ketoacyl-synt"/>
    <property type="match status" value="1"/>
</dbReference>
<dbReference type="SMART" id="SM00826">
    <property type="entry name" value="PKS_DH"/>
    <property type="match status" value="1"/>
</dbReference>
<dbReference type="InterPro" id="IPR020843">
    <property type="entry name" value="ER"/>
</dbReference>
<proteinExistence type="predicted"/>
<comment type="caution">
    <text evidence="10">The sequence shown here is derived from an EMBL/GenBank/DDBJ whole genome shotgun (WGS) entry which is preliminary data.</text>
</comment>
<keyword evidence="1" id="KW-0596">Phosphopantetheine</keyword>
<feature type="compositionally biased region" description="Polar residues" evidence="6">
    <location>
        <begin position="11"/>
        <end position="27"/>
    </location>
</feature>
<evidence type="ECO:0000259" key="9">
    <source>
        <dbReference type="PROSITE" id="PS52019"/>
    </source>
</evidence>
<dbReference type="PANTHER" id="PTHR43775">
    <property type="entry name" value="FATTY ACID SYNTHASE"/>
    <property type="match status" value="1"/>
</dbReference>
<dbReference type="Pfam" id="PF14765">
    <property type="entry name" value="PS-DH"/>
    <property type="match status" value="1"/>
</dbReference>
<dbReference type="Gene3D" id="3.40.366.10">
    <property type="entry name" value="Malonyl-Coenzyme A Acyl Carrier Protein, domain 2"/>
    <property type="match status" value="1"/>
</dbReference>
<dbReference type="CDD" id="cd05195">
    <property type="entry name" value="enoyl_red"/>
    <property type="match status" value="1"/>
</dbReference>
<dbReference type="SMART" id="SM00823">
    <property type="entry name" value="PKS_PP"/>
    <property type="match status" value="1"/>
</dbReference>
<feature type="active site" description="Proton donor; for dehydratase activity" evidence="5">
    <location>
        <position position="1238"/>
    </location>
</feature>
<dbReference type="Pfam" id="PF08659">
    <property type="entry name" value="KR"/>
    <property type="match status" value="1"/>
</dbReference>
<dbReference type="SMART" id="SM00822">
    <property type="entry name" value="PKS_KR"/>
    <property type="match status" value="1"/>
</dbReference>
<dbReference type="Gene3D" id="3.90.180.10">
    <property type="entry name" value="Medium-chain alcohol dehydrogenases, catalytic domain"/>
    <property type="match status" value="1"/>
</dbReference>
<feature type="region of interest" description="Disordered" evidence="6">
    <location>
        <begin position="1356"/>
        <end position="1376"/>
    </location>
</feature>
<dbReference type="InterPro" id="IPR014030">
    <property type="entry name" value="Ketoacyl_synth_N"/>
</dbReference>
<dbReference type="GO" id="GO:0031177">
    <property type="term" value="F:phosphopantetheine binding"/>
    <property type="evidence" value="ECO:0007669"/>
    <property type="project" value="InterPro"/>
</dbReference>
<dbReference type="GO" id="GO:0006633">
    <property type="term" value="P:fatty acid biosynthetic process"/>
    <property type="evidence" value="ECO:0007669"/>
    <property type="project" value="InterPro"/>
</dbReference>
<dbReference type="SMART" id="SM00827">
    <property type="entry name" value="PKS_AT"/>
    <property type="match status" value="1"/>
</dbReference>
<dbReference type="Pfam" id="PF21089">
    <property type="entry name" value="PKS_DH_N"/>
    <property type="match status" value="1"/>
</dbReference>
<protein>
    <submittedName>
        <fullName evidence="10">Reducing polyketide synthase</fullName>
    </submittedName>
</protein>
<dbReference type="InterPro" id="IPR009081">
    <property type="entry name" value="PP-bd_ACP"/>
</dbReference>
<dbReference type="PROSITE" id="PS52004">
    <property type="entry name" value="KS3_2"/>
    <property type="match status" value="1"/>
</dbReference>
<dbReference type="SUPFAM" id="SSF55048">
    <property type="entry name" value="Probable ACP-binding domain of malonyl-CoA ACP transacylase"/>
    <property type="match status" value="1"/>
</dbReference>
<dbReference type="InterPro" id="IPR036291">
    <property type="entry name" value="NAD(P)-bd_dom_sf"/>
</dbReference>
<feature type="domain" description="PKS/mFAS DH" evidence="9">
    <location>
        <begin position="1009"/>
        <end position="1330"/>
    </location>
</feature>
<dbReference type="InterPro" id="IPR056501">
    <property type="entry name" value="NAD-bd_HRPKS_sdrA"/>
</dbReference>
<dbReference type="Gene3D" id="3.40.50.720">
    <property type="entry name" value="NAD(P)-binding Rossmann-like Domain"/>
    <property type="match status" value="2"/>
</dbReference>
<dbReference type="SUPFAM" id="SSF53901">
    <property type="entry name" value="Thiolase-like"/>
    <property type="match status" value="1"/>
</dbReference>
<dbReference type="InterPro" id="IPR011032">
    <property type="entry name" value="GroES-like_sf"/>
</dbReference>
<dbReference type="InterPro" id="IPR014043">
    <property type="entry name" value="Acyl_transferase_dom"/>
</dbReference>
<feature type="region of interest" description="N-terminal hotdog fold" evidence="5">
    <location>
        <begin position="1009"/>
        <end position="1144"/>
    </location>
</feature>
<dbReference type="Proteomes" id="UP000431533">
    <property type="component" value="Unassembled WGS sequence"/>
</dbReference>
<dbReference type="InterPro" id="IPR049551">
    <property type="entry name" value="PKS_DH_C"/>
</dbReference>
<feature type="region of interest" description="C-terminal hotdog fold" evidence="5">
    <location>
        <begin position="1173"/>
        <end position="1330"/>
    </location>
</feature>
<evidence type="ECO:0000256" key="1">
    <source>
        <dbReference type="ARBA" id="ARBA00022450"/>
    </source>
</evidence>
<feature type="domain" description="Carrier" evidence="7">
    <location>
        <begin position="2209"/>
        <end position="2286"/>
    </location>
</feature>
<feature type="region of interest" description="Disordered" evidence="6">
    <location>
        <begin position="1"/>
        <end position="55"/>
    </location>
</feature>
<keyword evidence="2" id="KW-0597">Phosphoprotein</keyword>
<dbReference type="Pfam" id="PF08240">
    <property type="entry name" value="ADH_N"/>
    <property type="match status" value="1"/>
</dbReference>
<evidence type="ECO:0000313" key="10">
    <source>
        <dbReference type="EMBL" id="TVY25117.1"/>
    </source>
</evidence>
<feature type="active site" description="Proton acceptor; for dehydratase activity" evidence="5">
    <location>
        <position position="1041"/>
    </location>
</feature>
<dbReference type="Gene3D" id="1.10.1200.10">
    <property type="entry name" value="ACP-like"/>
    <property type="match status" value="1"/>
</dbReference>
<keyword evidence="3" id="KW-0808">Transferase</keyword>
<dbReference type="GO" id="GO:0044550">
    <property type="term" value="P:secondary metabolite biosynthetic process"/>
    <property type="evidence" value="ECO:0007669"/>
    <property type="project" value="TreeGrafter"/>
</dbReference>
<dbReference type="EMBL" id="QGMH01000106">
    <property type="protein sequence ID" value="TVY25117.1"/>
    <property type="molecule type" value="Genomic_DNA"/>
</dbReference>
<feature type="compositionally biased region" description="Polar residues" evidence="6">
    <location>
        <begin position="37"/>
        <end position="55"/>
    </location>
</feature>
<dbReference type="GO" id="GO:1901336">
    <property type="term" value="P:lactone biosynthetic process"/>
    <property type="evidence" value="ECO:0007669"/>
    <property type="project" value="UniProtKB-ARBA"/>
</dbReference>
<dbReference type="Pfam" id="PF00698">
    <property type="entry name" value="Acyl_transf_1"/>
    <property type="match status" value="1"/>
</dbReference>
<dbReference type="InterPro" id="IPR016039">
    <property type="entry name" value="Thiolase-like"/>
</dbReference>
<dbReference type="Pfam" id="PF23114">
    <property type="entry name" value="NAD-bd_HRPKS_sdrA"/>
    <property type="match status" value="1"/>
</dbReference>
<dbReference type="SUPFAM" id="SSF47336">
    <property type="entry name" value="ACP-like"/>
    <property type="match status" value="1"/>
</dbReference>
<dbReference type="Gene3D" id="3.40.47.10">
    <property type="match status" value="1"/>
</dbReference>
<dbReference type="FunFam" id="3.40.366.10:FF:000002">
    <property type="entry name" value="Probable polyketide synthase 2"/>
    <property type="match status" value="1"/>
</dbReference>
<accession>A0A8H8TYP6</accession>
<dbReference type="InterPro" id="IPR049900">
    <property type="entry name" value="PKS_mFAS_DH"/>
</dbReference>
<dbReference type="InterPro" id="IPR042104">
    <property type="entry name" value="PKS_dehydratase_sf"/>
</dbReference>
<dbReference type="InterPro" id="IPR050091">
    <property type="entry name" value="PKS_NRPS_Biosynth_Enz"/>
</dbReference>